<evidence type="ECO:0000256" key="12">
    <source>
        <dbReference type="ARBA" id="ARBA00023125"/>
    </source>
</evidence>
<dbReference type="Gene3D" id="3.40.1170.60">
    <property type="match status" value="1"/>
</dbReference>
<comment type="subcellular location">
    <subcellularLocation>
        <location evidence="1 15">Cytoplasm</location>
    </subcellularLocation>
</comment>
<keyword evidence="11 15" id="KW-0239">DNA-directed DNA polymerase</keyword>
<evidence type="ECO:0000313" key="17">
    <source>
        <dbReference type="EMBL" id="ABK77022.1"/>
    </source>
</evidence>
<dbReference type="InterPro" id="IPR017961">
    <property type="entry name" value="DNA_pol_Y-fam_little_finger"/>
</dbReference>
<dbReference type="GO" id="GO:0006281">
    <property type="term" value="P:DNA repair"/>
    <property type="evidence" value="ECO:0007669"/>
    <property type="project" value="UniProtKB-UniRule"/>
</dbReference>
<dbReference type="EMBL" id="DP000238">
    <property type="protein sequence ID" value="ABK77022.1"/>
    <property type="molecule type" value="Genomic_DNA"/>
</dbReference>
<keyword evidence="13 15" id="KW-0234">DNA repair</keyword>
<dbReference type="SUPFAM" id="SSF56672">
    <property type="entry name" value="DNA/RNA polymerases"/>
    <property type="match status" value="1"/>
</dbReference>
<dbReference type="GO" id="GO:0005737">
    <property type="term" value="C:cytoplasm"/>
    <property type="evidence" value="ECO:0007669"/>
    <property type="project" value="UniProtKB-SubCell"/>
</dbReference>
<dbReference type="InterPro" id="IPR001126">
    <property type="entry name" value="UmuC"/>
</dbReference>
<evidence type="ECO:0000256" key="1">
    <source>
        <dbReference type="ARBA" id="ARBA00004496"/>
    </source>
</evidence>
<evidence type="ECO:0000256" key="9">
    <source>
        <dbReference type="ARBA" id="ARBA00022763"/>
    </source>
</evidence>
<keyword evidence="9 15" id="KW-0227">DNA damage</keyword>
<dbReference type="STRING" id="414004.CENSYa_0386"/>
<dbReference type="InterPro" id="IPR043502">
    <property type="entry name" value="DNA/RNA_pol_sf"/>
</dbReference>
<dbReference type="InterPro" id="IPR053848">
    <property type="entry name" value="IMS_HHH_1"/>
</dbReference>
<evidence type="ECO:0000256" key="5">
    <source>
        <dbReference type="ARBA" id="ARBA00022679"/>
    </source>
</evidence>
<dbReference type="InterPro" id="IPR043128">
    <property type="entry name" value="Rev_trsase/Diguanyl_cyclase"/>
</dbReference>
<dbReference type="Pfam" id="PF21999">
    <property type="entry name" value="IMS_HHH_1"/>
    <property type="match status" value="1"/>
</dbReference>
<reference evidence="17 18" key="1">
    <citation type="journal article" date="2006" name="Proc. Natl. Acad. Sci. U.S.A.">
        <title>Genomic analysis of the uncultivated marine crenarchaeote Cenarchaeum symbiosum.</title>
        <authorList>
            <person name="Hallam S.J."/>
            <person name="Konstantinidis K.T."/>
            <person name="Putnam N."/>
            <person name="Schleper C."/>
            <person name="Watanabe Y."/>
            <person name="Sugahara J."/>
            <person name="Preston C."/>
            <person name="de la Torre J."/>
            <person name="Richardson P.M."/>
            <person name="DeLong E.F."/>
        </authorList>
    </citation>
    <scope>NUCLEOTIDE SEQUENCE [LARGE SCALE GENOMIC DNA]</scope>
    <source>
        <strain evidence="18">A</strain>
    </source>
</reference>
<evidence type="ECO:0000256" key="6">
    <source>
        <dbReference type="ARBA" id="ARBA00022695"/>
    </source>
</evidence>
<feature type="domain" description="UmuC" evidence="16">
    <location>
        <begin position="5"/>
        <end position="193"/>
    </location>
</feature>
<keyword evidence="5 15" id="KW-0808">Transferase</keyword>
<dbReference type="NCBIfam" id="NF002677">
    <property type="entry name" value="PRK02406.1"/>
    <property type="match status" value="1"/>
</dbReference>
<dbReference type="Gene3D" id="1.10.150.20">
    <property type="entry name" value="5' to 3' exonuclease, C-terminal subdomain"/>
    <property type="match status" value="1"/>
</dbReference>
<dbReference type="EC" id="2.7.7.7" evidence="15"/>
<accession>A0RUK5</accession>
<dbReference type="HOGENOM" id="CLU_012348_1_2_2"/>
<dbReference type="Proteomes" id="UP000000758">
    <property type="component" value="Chromosome"/>
</dbReference>
<dbReference type="GO" id="GO:0000287">
    <property type="term" value="F:magnesium ion binding"/>
    <property type="evidence" value="ECO:0007669"/>
    <property type="project" value="UniProtKB-UniRule"/>
</dbReference>
<evidence type="ECO:0000256" key="2">
    <source>
        <dbReference type="ARBA" id="ARBA00010945"/>
    </source>
</evidence>
<evidence type="ECO:0000256" key="8">
    <source>
        <dbReference type="ARBA" id="ARBA00022723"/>
    </source>
</evidence>
<dbReference type="GO" id="GO:0006261">
    <property type="term" value="P:DNA-templated DNA replication"/>
    <property type="evidence" value="ECO:0007669"/>
    <property type="project" value="UniProtKB-UniRule"/>
</dbReference>
<evidence type="ECO:0000256" key="10">
    <source>
        <dbReference type="ARBA" id="ARBA00022842"/>
    </source>
</evidence>
<evidence type="ECO:0000313" key="18">
    <source>
        <dbReference type="Proteomes" id="UP000000758"/>
    </source>
</evidence>
<keyword evidence="7 15" id="KW-0235">DNA replication</keyword>
<dbReference type="InterPro" id="IPR022880">
    <property type="entry name" value="DNApol_IV"/>
</dbReference>
<comment type="subunit">
    <text evidence="15">Monomer.</text>
</comment>
<dbReference type="CDD" id="cd03586">
    <property type="entry name" value="PolY_Pol_IV_kappa"/>
    <property type="match status" value="1"/>
</dbReference>
<keyword evidence="10 15" id="KW-0460">Magnesium</keyword>
<evidence type="ECO:0000256" key="15">
    <source>
        <dbReference type="HAMAP-Rule" id="MF_01113"/>
    </source>
</evidence>
<keyword evidence="12 15" id="KW-0238">DNA-binding</keyword>
<dbReference type="Pfam" id="PF00817">
    <property type="entry name" value="IMS"/>
    <property type="match status" value="1"/>
</dbReference>
<protein>
    <recommendedName>
        <fullName evidence="15">DNA polymerase IV</fullName>
        <shortName evidence="15">Pol IV</shortName>
        <ecNumber evidence="15">2.7.7.7</ecNumber>
    </recommendedName>
</protein>
<dbReference type="SUPFAM" id="SSF100879">
    <property type="entry name" value="Lesion bypass DNA polymerase (Y-family), little finger domain"/>
    <property type="match status" value="1"/>
</dbReference>
<dbReference type="Gene3D" id="3.30.1490.100">
    <property type="entry name" value="DNA polymerase, Y-family, little finger domain"/>
    <property type="match status" value="1"/>
</dbReference>
<evidence type="ECO:0000256" key="7">
    <source>
        <dbReference type="ARBA" id="ARBA00022705"/>
    </source>
</evidence>
<dbReference type="PANTHER" id="PTHR11076:SF33">
    <property type="entry name" value="DNA POLYMERASE KAPPA"/>
    <property type="match status" value="1"/>
</dbReference>
<feature type="binding site" evidence="15">
    <location>
        <position position="9"/>
    </location>
    <ligand>
        <name>Mg(2+)</name>
        <dbReference type="ChEBI" id="CHEBI:18420"/>
    </ligand>
</feature>
<dbReference type="InterPro" id="IPR050116">
    <property type="entry name" value="DNA_polymerase-Y"/>
</dbReference>
<dbReference type="HAMAP" id="MF_01113">
    <property type="entry name" value="DNApol_IV"/>
    <property type="match status" value="1"/>
</dbReference>
<evidence type="ECO:0000256" key="11">
    <source>
        <dbReference type="ARBA" id="ARBA00022932"/>
    </source>
</evidence>
<evidence type="ECO:0000256" key="13">
    <source>
        <dbReference type="ARBA" id="ARBA00023204"/>
    </source>
</evidence>
<keyword evidence="4 15" id="KW-0963">Cytoplasm</keyword>
<dbReference type="PATRIC" id="fig|414004.10.peg.346"/>
<gene>
    <name evidence="15" type="primary">dbh</name>
    <name evidence="17" type="ordered locus">CENSYa_0386</name>
</gene>
<dbReference type="PROSITE" id="PS50173">
    <property type="entry name" value="UMUC"/>
    <property type="match status" value="1"/>
</dbReference>
<keyword evidence="6 15" id="KW-0548">Nucleotidyltransferase</keyword>
<evidence type="ECO:0000256" key="14">
    <source>
        <dbReference type="ARBA" id="ARBA00049244"/>
    </source>
</evidence>
<keyword evidence="8 15" id="KW-0479">Metal-binding</keyword>
<proteinExistence type="inferred from homology"/>
<dbReference type="PANTHER" id="PTHR11076">
    <property type="entry name" value="DNA REPAIR POLYMERASE UMUC / TRANSFERASE FAMILY MEMBER"/>
    <property type="match status" value="1"/>
</dbReference>
<comment type="function">
    <text evidence="15">Poorly processive, error-prone DNA polymerase involved in untargeted mutagenesis. Copies undamaged DNA at stalled replication forks, which arise in vivo from mismatched or misaligned primer ends. These misaligned primers can be extended by PolIV. Exhibits no 3'-5' exonuclease (proofreading) activity. May be involved in translesional synthesis.</text>
</comment>
<feature type="site" description="Substrate discrimination" evidence="15">
    <location>
        <position position="14"/>
    </location>
</feature>
<dbReference type="Pfam" id="PF11799">
    <property type="entry name" value="IMS_C"/>
    <property type="match status" value="1"/>
</dbReference>
<keyword evidence="3 15" id="KW-0515">Mutator protein</keyword>
<sequence>MDRIVLHVDFDHFFAQCEEARRPELRSGPVVVCVFSDRGGDSGAVATANYAARKFGVKSGIPISHAKSRLHEVPDAVFLPADFAYYSGISQEAMDEMKGFADVFEYVGKDEAYMDVTRRTGGDYKKASYLAQQVKNAVRRKTRLTCSVGVTPNRLLSKIASDYKKPDGLTVVPPGKVAEFLEPLDIRDIPGIGGKTEKALAEMGIRTVGQMRSVDIFELQQRFGRRSGTHMHNAARGIDDEPVSEREPNVQHSRIVTLKRDSNEFGFLAETLGELCRDLHSAVVKRRQRFKSVGIQLVQSDLSQKTRSRMLRSPVSDLEVLEKSSVQLLREALRDQEKPVRRLGVRISELSEAGSQGVMDSYF</sequence>
<dbReference type="AlphaFoldDB" id="A0RUK5"/>
<dbReference type="GO" id="GO:0042276">
    <property type="term" value="P:error-prone translesion synthesis"/>
    <property type="evidence" value="ECO:0007669"/>
    <property type="project" value="TreeGrafter"/>
</dbReference>
<feature type="binding site" evidence="15">
    <location>
        <position position="110"/>
    </location>
    <ligand>
        <name>Mg(2+)</name>
        <dbReference type="ChEBI" id="CHEBI:18420"/>
    </ligand>
</feature>
<evidence type="ECO:0000256" key="4">
    <source>
        <dbReference type="ARBA" id="ARBA00022490"/>
    </source>
</evidence>
<dbReference type="GO" id="GO:0003684">
    <property type="term" value="F:damaged DNA binding"/>
    <property type="evidence" value="ECO:0007669"/>
    <property type="project" value="InterPro"/>
</dbReference>
<dbReference type="GO" id="GO:0003887">
    <property type="term" value="F:DNA-directed DNA polymerase activity"/>
    <property type="evidence" value="ECO:0007669"/>
    <property type="project" value="UniProtKB-UniRule"/>
</dbReference>
<organism evidence="17 18">
    <name type="scientific">Cenarchaeum symbiosum (strain A)</name>
    <dbReference type="NCBI Taxonomy" id="414004"/>
    <lineage>
        <taxon>Archaea</taxon>
        <taxon>Nitrososphaerota</taxon>
        <taxon>Candidatus Cenarchaeales</taxon>
        <taxon>Candidatus Cenarchaeaceae</taxon>
        <taxon>Candidatus Cenarchaeum</taxon>
    </lineage>
</organism>
<dbReference type="KEGG" id="csy:CENSYa_0386"/>
<evidence type="ECO:0000259" key="16">
    <source>
        <dbReference type="PROSITE" id="PS50173"/>
    </source>
</evidence>
<dbReference type="Gene3D" id="3.30.70.270">
    <property type="match status" value="2"/>
</dbReference>
<keyword evidence="18" id="KW-1185">Reference proteome</keyword>
<comment type="catalytic activity">
    <reaction evidence="14 15">
        <text>DNA(n) + a 2'-deoxyribonucleoside 5'-triphosphate = DNA(n+1) + diphosphate</text>
        <dbReference type="Rhea" id="RHEA:22508"/>
        <dbReference type="Rhea" id="RHEA-COMP:17339"/>
        <dbReference type="Rhea" id="RHEA-COMP:17340"/>
        <dbReference type="ChEBI" id="CHEBI:33019"/>
        <dbReference type="ChEBI" id="CHEBI:61560"/>
        <dbReference type="ChEBI" id="CHEBI:173112"/>
        <dbReference type="EC" id="2.7.7.7"/>
    </reaction>
</comment>
<name>A0RUK5_CENSY</name>
<dbReference type="EnsemblBacteria" id="ABK77022">
    <property type="protein sequence ID" value="ABK77022"/>
    <property type="gene ID" value="CENSYa_0386"/>
</dbReference>
<evidence type="ECO:0000256" key="3">
    <source>
        <dbReference type="ARBA" id="ARBA00022457"/>
    </source>
</evidence>
<dbReference type="FunFam" id="3.40.1170.60:FF:000009">
    <property type="entry name" value="DNA polymerase IV"/>
    <property type="match status" value="1"/>
</dbReference>
<comment type="similarity">
    <text evidence="2 15">Belongs to the DNA polymerase type-Y family.</text>
</comment>
<dbReference type="InterPro" id="IPR036775">
    <property type="entry name" value="DNA_pol_Y-fam_lit_finger_sf"/>
</dbReference>
<comment type="cofactor">
    <cofactor evidence="15">
        <name>Mg(2+)</name>
        <dbReference type="ChEBI" id="CHEBI:18420"/>
    </cofactor>
    <text evidence="15">Binds 2 magnesium ions per subunit.</text>
</comment>
<feature type="active site" evidence="15">
    <location>
        <position position="111"/>
    </location>
</feature>